<keyword evidence="2" id="KW-0418">Kinase</keyword>
<dbReference type="PANTHER" id="PTHR30437">
    <property type="entry name" value="TRANSCRIPTION ELONGATION FACTOR GREA"/>
    <property type="match status" value="1"/>
</dbReference>
<dbReference type="SUPFAM" id="SSF54534">
    <property type="entry name" value="FKBP-like"/>
    <property type="match status" value="1"/>
</dbReference>
<dbReference type="PANTHER" id="PTHR30437:SF5">
    <property type="entry name" value="REGULATOR OF NUCLEOSIDE DIPHOSPHATE KINASE"/>
    <property type="match status" value="1"/>
</dbReference>
<dbReference type="Pfam" id="PF01272">
    <property type="entry name" value="GreA_GreB"/>
    <property type="match status" value="1"/>
</dbReference>
<gene>
    <name evidence="2" type="primary">rnk</name>
    <name evidence="2" type="ORF">GCM10007320_14860</name>
</gene>
<dbReference type="InterPro" id="IPR036953">
    <property type="entry name" value="GreA/GreB_C_sf"/>
</dbReference>
<sequence>MNVPTPTAAIRTLNELDHVRIAKLVDAGNPAHAAMQALLDNADLVAPAEIAPDVVTMRSRVRVAEAAGAAGAPARELTLAYPSEADAAQGQVSVLSPIGTALLGAKVGEVAQWTLPDGRAAALRVEALLFQPEASGEYLR</sequence>
<dbReference type="NCBIfam" id="NF004396">
    <property type="entry name" value="PRK05753.1"/>
    <property type="match status" value="1"/>
</dbReference>
<dbReference type="RefSeq" id="WP_189686312.1">
    <property type="nucleotide sequence ID" value="NZ_BMYK01000003.1"/>
</dbReference>
<dbReference type="PROSITE" id="PS00830">
    <property type="entry name" value="GREAB_2"/>
    <property type="match status" value="1"/>
</dbReference>
<keyword evidence="3" id="KW-1185">Reference proteome</keyword>
<accession>A0ABQ3FYQ8</accession>
<dbReference type="InterPro" id="IPR023459">
    <property type="entry name" value="Tscrpt_elong_fac_GreA/B_fam"/>
</dbReference>
<keyword evidence="2" id="KW-0808">Transferase</keyword>
<proteinExistence type="predicted"/>
<dbReference type="Gene3D" id="3.10.50.30">
    <property type="entry name" value="Transcription elongation factor, GreA/GreB, C-terminal domain"/>
    <property type="match status" value="1"/>
</dbReference>
<evidence type="ECO:0000259" key="1">
    <source>
        <dbReference type="Pfam" id="PF01272"/>
    </source>
</evidence>
<reference evidence="3" key="1">
    <citation type="journal article" date="2019" name="Int. J. Syst. Evol. Microbiol.">
        <title>The Global Catalogue of Microorganisms (GCM) 10K type strain sequencing project: providing services to taxonomists for standard genome sequencing and annotation.</title>
        <authorList>
            <consortium name="The Broad Institute Genomics Platform"/>
            <consortium name="The Broad Institute Genome Sequencing Center for Infectious Disease"/>
            <person name="Wu L."/>
            <person name="Ma J."/>
        </authorList>
    </citation>
    <scope>NUCLEOTIDE SEQUENCE [LARGE SCALE GENOMIC DNA]</scope>
    <source>
        <strain evidence="3">KCTC 23314</strain>
    </source>
</reference>
<organism evidence="2 3">
    <name type="scientific">Pseudorhodoferax aquiterrae</name>
    <dbReference type="NCBI Taxonomy" id="747304"/>
    <lineage>
        <taxon>Bacteria</taxon>
        <taxon>Pseudomonadati</taxon>
        <taxon>Pseudomonadota</taxon>
        <taxon>Betaproteobacteria</taxon>
        <taxon>Burkholderiales</taxon>
        <taxon>Comamonadaceae</taxon>
    </lineage>
</organism>
<evidence type="ECO:0000313" key="2">
    <source>
        <dbReference type="EMBL" id="GHC76036.1"/>
    </source>
</evidence>
<protein>
    <submittedName>
        <fullName evidence="2">Regulator of nucleoside diphosphate kinase</fullName>
    </submittedName>
</protein>
<dbReference type="Proteomes" id="UP000626210">
    <property type="component" value="Unassembled WGS sequence"/>
</dbReference>
<comment type="caution">
    <text evidence="2">The sequence shown here is derived from an EMBL/GenBank/DDBJ whole genome shotgun (WGS) entry which is preliminary data.</text>
</comment>
<dbReference type="EMBL" id="BMYK01000003">
    <property type="protein sequence ID" value="GHC76036.1"/>
    <property type="molecule type" value="Genomic_DNA"/>
</dbReference>
<evidence type="ECO:0000313" key="3">
    <source>
        <dbReference type="Proteomes" id="UP000626210"/>
    </source>
</evidence>
<dbReference type="GO" id="GO:0016301">
    <property type="term" value="F:kinase activity"/>
    <property type="evidence" value="ECO:0007669"/>
    <property type="project" value="UniProtKB-KW"/>
</dbReference>
<dbReference type="InterPro" id="IPR001437">
    <property type="entry name" value="Tscrpt_elong_fac_GreA/B_C"/>
</dbReference>
<name>A0ABQ3FYQ8_9BURK</name>
<dbReference type="InterPro" id="IPR018151">
    <property type="entry name" value="TF_GreA/GreB_CS"/>
</dbReference>
<feature type="domain" description="Transcription elongation factor GreA/GreB C-terminal" evidence="1">
    <location>
        <begin position="53"/>
        <end position="125"/>
    </location>
</feature>